<dbReference type="RefSeq" id="WP_256600312.1">
    <property type="nucleotide sequence ID" value="NZ_JANIBJ010000001.1"/>
</dbReference>
<reference evidence="1 2" key="1">
    <citation type="submission" date="2022-07" db="EMBL/GenBank/DDBJ databases">
        <title>Methylomonas rivi sp. nov., Methylomonas rosea sp. nov., Methylomonas aureus sp. nov. and Methylomonas subterranea sp. nov., four novel methanotrophs isolated from a freshwater creek and the deep terrestrial subsurface.</title>
        <authorList>
            <person name="Abin C."/>
            <person name="Sankaranarayanan K."/>
            <person name="Garner C."/>
            <person name="Sindelar R."/>
            <person name="Kotary K."/>
            <person name="Garner R."/>
            <person name="Barclay S."/>
            <person name="Lawson P."/>
            <person name="Krumholz L."/>
        </authorList>
    </citation>
    <scope>NUCLEOTIDE SEQUENCE [LARGE SCALE GENOMIC DNA]</scope>
    <source>
        <strain evidence="1 2">SURF-2</strain>
    </source>
</reference>
<comment type="caution">
    <text evidence="1">The sequence shown here is derived from an EMBL/GenBank/DDBJ whole genome shotgun (WGS) entry which is preliminary data.</text>
</comment>
<evidence type="ECO:0000313" key="1">
    <source>
        <dbReference type="EMBL" id="MCQ8102705.1"/>
    </source>
</evidence>
<accession>A0ABT1TBC0</accession>
<proteinExistence type="predicted"/>
<gene>
    <name evidence="1" type="ORF">NP590_01200</name>
</gene>
<sequence length="122" mass="13409">MNKRHLSIICLLCAGPVVGAEQDFADFLGGFRAAVAGNDAGRVADMTRLPFLFAGRPHGRDEFVELYPTLFDAAVRSCLAEATALTEAADRVLFCPPYAFYFDNRDGGWKLREFNADGEDMP</sequence>
<dbReference type="EMBL" id="JANIBJ010000001">
    <property type="protein sequence ID" value="MCQ8102705.1"/>
    <property type="molecule type" value="Genomic_DNA"/>
</dbReference>
<protein>
    <submittedName>
        <fullName evidence="1">Uncharacterized protein</fullName>
    </submittedName>
</protein>
<keyword evidence="2" id="KW-1185">Reference proteome</keyword>
<organism evidence="1 2">
    <name type="scientific">Methylomonas subterranea</name>
    <dbReference type="NCBI Taxonomy" id="2952225"/>
    <lineage>
        <taxon>Bacteria</taxon>
        <taxon>Pseudomonadati</taxon>
        <taxon>Pseudomonadota</taxon>
        <taxon>Gammaproteobacteria</taxon>
        <taxon>Methylococcales</taxon>
        <taxon>Methylococcaceae</taxon>
        <taxon>Methylomonas</taxon>
    </lineage>
</organism>
<evidence type="ECO:0000313" key="2">
    <source>
        <dbReference type="Proteomes" id="UP001524499"/>
    </source>
</evidence>
<dbReference type="Proteomes" id="UP001524499">
    <property type="component" value="Unassembled WGS sequence"/>
</dbReference>
<name>A0ABT1TBC0_9GAMM</name>